<dbReference type="EMBL" id="JACIDK010000001">
    <property type="protein sequence ID" value="MBB3890363.1"/>
    <property type="molecule type" value="Genomic_DNA"/>
</dbReference>
<dbReference type="InterPro" id="IPR000792">
    <property type="entry name" value="Tscrpt_reg_LuxR_C"/>
</dbReference>
<accession>A0A839ZYA9</accession>
<comment type="caution">
    <text evidence="2">The sequence shown here is derived from an EMBL/GenBank/DDBJ whole genome shotgun (WGS) entry which is preliminary data.</text>
</comment>
<name>A0A839ZYA9_9CAUL</name>
<dbReference type="AlphaFoldDB" id="A0A839ZYA9"/>
<dbReference type="PANTHER" id="PTHR45566:SF1">
    <property type="entry name" value="HTH-TYPE TRANSCRIPTIONAL REGULATOR YHJB-RELATED"/>
    <property type="match status" value="1"/>
</dbReference>
<keyword evidence="2" id="KW-0238">DNA-binding</keyword>
<dbReference type="Gene3D" id="3.40.50.2300">
    <property type="match status" value="1"/>
</dbReference>
<protein>
    <submittedName>
        <fullName evidence="2">DNA-binding NarL/FixJ family response regulator</fullName>
    </submittedName>
</protein>
<sequence>MRVVVVSRQPLWRDALSALVAAELTADPVVSLDDVSQLAALHPVADDLILLDPPGQTDPGEWIERNVEHLKTGRLVLLPPHKNVRWAKIAYAHGFRALAPKDTASDLMVAVLRLVVVGGEYFPCFEELGAIPDPAPGHGPRLSPRQVEVLRELERGRTNKEIAEQLGIAIATVKLHVQAILSATGARNRTEVVSRMASGQTRPPN</sequence>
<dbReference type="Pfam" id="PF00196">
    <property type="entry name" value="GerE"/>
    <property type="match status" value="1"/>
</dbReference>
<dbReference type="Proteomes" id="UP000530564">
    <property type="component" value="Unassembled WGS sequence"/>
</dbReference>
<dbReference type="SUPFAM" id="SSF46894">
    <property type="entry name" value="C-terminal effector domain of the bipartite response regulators"/>
    <property type="match status" value="1"/>
</dbReference>
<gene>
    <name evidence="2" type="ORF">GGQ61_001060</name>
</gene>
<dbReference type="RefSeq" id="WP_183770356.1">
    <property type="nucleotide sequence ID" value="NZ_JACIDK010000001.1"/>
</dbReference>
<feature type="domain" description="HTH luxR-type" evidence="1">
    <location>
        <begin position="135"/>
        <end position="200"/>
    </location>
</feature>
<dbReference type="PRINTS" id="PR00038">
    <property type="entry name" value="HTHLUXR"/>
</dbReference>
<dbReference type="SMART" id="SM00421">
    <property type="entry name" value="HTH_LUXR"/>
    <property type="match status" value="1"/>
</dbReference>
<evidence type="ECO:0000313" key="2">
    <source>
        <dbReference type="EMBL" id="MBB3890363.1"/>
    </source>
</evidence>
<dbReference type="CDD" id="cd06170">
    <property type="entry name" value="LuxR_C_like"/>
    <property type="match status" value="1"/>
</dbReference>
<dbReference type="GO" id="GO:0003677">
    <property type="term" value="F:DNA binding"/>
    <property type="evidence" value="ECO:0007669"/>
    <property type="project" value="UniProtKB-KW"/>
</dbReference>
<keyword evidence="3" id="KW-1185">Reference proteome</keyword>
<dbReference type="InterPro" id="IPR051015">
    <property type="entry name" value="EvgA-like"/>
</dbReference>
<evidence type="ECO:0000313" key="3">
    <source>
        <dbReference type="Proteomes" id="UP000530564"/>
    </source>
</evidence>
<dbReference type="PROSITE" id="PS50043">
    <property type="entry name" value="HTH_LUXR_2"/>
    <property type="match status" value="1"/>
</dbReference>
<dbReference type="PANTHER" id="PTHR45566">
    <property type="entry name" value="HTH-TYPE TRANSCRIPTIONAL REGULATOR YHJB-RELATED"/>
    <property type="match status" value="1"/>
</dbReference>
<evidence type="ECO:0000259" key="1">
    <source>
        <dbReference type="PROSITE" id="PS50043"/>
    </source>
</evidence>
<proteinExistence type="predicted"/>
<dbReference type="InterPro" id="IPR016032">
    <property type="entry name" value="Sig_transdc_resp-reg_C-effctor"/>
</dbReference>
<reference evidence="2 3" key="1">
    <citation type="submission" date="2020-08" db="EMBL/GenBank/DDBJ databases">
        <title>Genomic Encyclopedia of Type Strains, Phase IV (KMG-IV): sequencing the most valuable type-strain genomes for metagenomic binning, comparative biology and taxonomic classification.</title>
        <authorList>
            <person name="Goeker M."/>
        </authorList>
    </citation>
    <scope>NUCLEOTIDE SEQUENCE [LARGE SCALE GENOMIC DNA]</scope>
    <source>
        <strain evidence="2 3">DSM 21793</strain>
    </source>
</reference>
<organism evidence="2 3">
    <name type="scientific">Phenylobacterium haematophilum</name>
    <dbReference type="NCBI Taxonomy" id="98513"/>
    <lineage>
        <taxon>Bacteria</taxon>
        <taxon>Pseudomonadati</taxon>
        <taxon>Pseudomonadota</taxon>
        <taxon>Alphaproteobacteria</taxon>
        <taxon>Caulobacterales</taxon>
        <taxon>Caulobacteraceae</taxon>
        <taxon>Phenylobacterium</taxon>
    </lineage>
</organism>
<dbReference type="GO" id="GO:0006355">
    <property type="term" value="P:regulation of DNA-templated transcription"/>
    <property type="evidence" value="ECO:0007669"/>
    <property type="project" value="InterPro"/>
</dbReference>